<dbReference type="Gene3D" id="3.30.450.40">
    <property type="match status" value="1"/>
</dbReference>
<accession>A0ABS8U9U9</accession>
<dbReference type="SUPFAM" id="SSF55781">
    <property type="entry name" value="GAF domain-like"/>
    <property type="match status" value="1"/>
</dbReference>
<comment type="caution">
    <text evidence="2">The sequence shown here is derived from an EMBL/GenBank/DDBJ whole genome shotgun (WGS) entry which is preliminary data.</text>
</comment>
<dbReference type="Gene3D" id="3.30.565.10">
    <property type="entry name" value="Histidine kinase-like ATPase, C-terminal domain"/>
    <property type="match status" value="1"/>
</dbReference>
<feature type="domain" description="GAF" evidence="1">
    <location>
        <begin position="26"/>
        <end position="175"/>
    </location>
</feature>
<name>A0ABS8U9U9_9GAMM</name>
<sequence length="401" mass="43335">MTTGDRFFSQSGNLADLAVASVTNTALRHAFDDLLDGLKRSLDVAYAQLTFDPQVSAWFARERAPDAPPETAPANDDGPDLTVVCRQVIAHSTPIEVTDLARHPVFADEPFVTEAGYRFYSGLPLLSDSGRALGALCVLDTRPRVLTDTERASLHGAVRQASIQLELRRALESARRANRYRSRLNVLATRGFRGPLTTITTVLGELASFTHSDDEKELLALALDAARTLETDFRQVADATAEEADQDLQPSAQVPLSGVFNDLAHSMSLPMRVHGTRLEVEATDVVLRTNAPLLLRALCSLVRVALERRATLVCVQCTHDADGLQLSVRARGGGDRSGMNDRDARGVAEDLAGLNPNGSLGLGTSIAKRSCDVLGYQLLVETALDIGSDYLIRIPAAQIVR</sequence>
<proteinExistence type="predicted"/>
<dbReference type="PANTHER" id="PTHR43102:SF2">
    <property type="entry name" value="GAF DOMAIN-CONTAINING PROTEIN"/>
    <property type="match status" value="1"/>
</dbReference>
<evidence type="ECO:0000313" key="2">
    <source>
        <dbReference type="EMBL" id="MCD9095672.1"/>
    </source>
</evidence>
<protein>
    <submittedName>
        <fullName evidence="2">GAF domain-containing protein</fullName>
    </submittedName>
</protein>
<dbReference type="SUPFAM" id="SSF55874">
    <property type="entry name" value="ATPase domain of HSP90 chaperone/DNA topoisomerase II/histidine kinase"/>
    <property type="match status" value="1"/>
</dbReference>
<evidence type="ECO:0000259" key="1">
    <source>
        <dbReference type="SMART" id="SM00065"/>
    </source>
</evidence>
<reference evidence="2" key="2">
    <citation type="journal article" date="2022" name="Syst. Appl. Microbiol.">
        <title>Physiological and genomic characterisation of Luteimonas fraxinea sp. nov., a bacterial species associated with trees tolerant to ash dieback.</title>
        <authorList>
            <person name="Ulrich K."/>
            <person name="Becker R."/>
            <person name="Behrendt U."/>
            <person name="Kube M."/>
            <person name="Schneck V."/>
            <person name="Ulrich A."/>
        </authorList>
    </citation>
    <scope>NUCLEOTIDE SEQUENCE</scope>
    <source>
        <strain evidence="2">A1P009</strain>
    </source>
</reference>
<dbReference type="EMBL" id="JAJQKU010000001">
    <property type="protein sequence ID" value="MCD9095672.1"/>
    <property type="molecule type" value="Genomic_DNA"/>
</dbReference>
<dbReference type="Proteomes" id="UP001430360">
    <property type="component" value="Unassembled WGS sequence"/>
</dbReference>
<organism evidence="2 3">
    <name type="scientific">Luteimonas fraxinea</name>
    <dbReference type="NCBI Taxonomy" id="2901869"/>
    <lineage>
        <taxon>Bacteria</taxon>
        <taxon>Pseudomonadati</taxon>
        <taxon>Pseudomonadota</taxon>
        <taxon>Gammaproteobacteria</taxon>
        <taxon>Lysobacterales</taxon>
        <taxon>Lysobacteraceae</taxon>
        <taxon>Luteimonas</taxon>
    </lineage>
</organism>
<reference evidence="2" key="1">
    <citation type="submission" date="2021-12" db="EMBL/GenBank/DDBJ databases">
        <authorList>
            <person name="Ulrich A."/>
        </authorList>
    </citation>
    <scope>NUCLEOTIDE SEQUENCE</scope>
    <source>
        <strain evidence="2">A1P009</strain>
    </source>
</reference>
<evidence type="ECO:0000313" key="3">
    <source>
        <dbReference type="Proteomes" id="UP001430360"/>
    </source>
</evidence>
<dbReference type="InterPro" id="IPR029016">
    <property type="entry name" value="GAF-like_dom_sf"/>
</dbReference>
<dbReference type="SMART" id="SM00065">
    <property type="entry name" value="GAF"/>
    <property type="match status" value="1"/>
</dbReference>
<dbReference type="Pfam" id="PF01590">
    <property type="entry name" value="GAF"/>
    <property type="match status" value="1"/>
</dbReference>
<gene>
    <name evidence="2" type="ORF">LTT95_01775</name>
</gene>
<dbReference type="RefSeq" id="WP_232134198.1">
    <property type="nucleotide sequence ID" value="NZ_CP089507.1"/>
</dbReference>
<dbReference type="InterPro" id="IPR036890">
    <property type="entry name" value="HATPase_C_sf"/>
</dbReference>
<dbReference type="PANTHER" id="PTHR43102">
    <property type="entry name" value="SLR1143 PROTEIN"/>
    <property type="match status" value="1"/>
</dbReference>
<keyword evidence="3" id="KW-1185">Reference proteome</keyword>
<dbReference type="InterPro" id="IPR003018">
    <property type="entry name" value="GAF"/>
</dbReference>